<keyword evidence="1" id="KW-0812">Transmembrane</keyword>
<reference evidence="2 3" key="1">
    <citation type="submission" date="2016-04" db="EMBL/GenBank/DDBJ databases">
        <title>Genome sequence of Clostridium magnum DSM 2767.</title>
        <authorList>
            <person name="Poehlein A."/>
            <person name="Uhlig R."/>
            <person name="Fischer R."/>
            <person name="Bahl H."/>
            <person name="Daniel R."/>
        </authorList>
    </citation>
    <scope>NUCLEOTIDE SEQUENCE [LARGE SCALE GENOMIC DNA]</scope>
    <source>
        <strain evidence="2 3">DSM 2767</strain>
    </source>
</reference>
<accession>A0A161Y6F1</accession>
<protein>
    <submittedName>
        <fullName evidence="2">Putative stage IV sporulation protein YqfD</fullName>
    </submittedName>
</protein>
<name>A0A161Y6F1_9CLOT</name>
<dbReference type="STRING" id="1121326.CLMAG_09420"/>
<feature type="transmembrane region" description="Helical" evidence="1">
    <location>
        <begin position="93"/>
        <end position="114"/>
    </location>
</feature>
<proteinExistence type="predicted"/>
<evidence type="ECO:0000313" key="3">
    <source>
        <dbReference type="Proteomes" id="UP000076603"/>
    </source>
</evidence>
<dbReference type="PIRSF" id="PIRSF029895">
    <property type="entry name" value="SpoIV"/>
    <property type="match status" value="1"/>
</dbReference>
<evidence type="ECO:0000313" key="2">
    <source>
        <dbReference type="EMBL" id="KZL93889.1"/>
    </source>
</evidence>
<dbReference type="PATRIC" id="fig|1121326.3.peg.899"/>
<comment type="caution">
    <text evidence="2">The sequence shown here is derived from an EMBL/GenBank/DDBJ whole genome shotgun (WGS) entry which is preliminary data.</text>
</comment>
<keyword evidence="3" id="KW-1185">Reference proteome</keyword>
<dbReference type="Proteomes" id="UP000076603">
    <property type="component" value="Unassembled WGS sequence"/>
</dbReference>
<keyword evidence="1" id="KW-1133">Transmembrane helix</keyword>
<dbReference type="Pfam" id="PF06898">
    <property type="entry name" value="YqfD"/>
    <property type="match status" value="1"/>
</dbReference>
<dbReference type="NCBIfam" id="TIGR02876">
    <property type="entry name" value="spore_yqfD"/>
    <property type="match status" value="1"/>
</dbReference>
<organism evidence="2 3">
    <name type="scientific">Clostridium magnum DSM 2767</name>
    <dbReference type="NCBI Taxonomy" id="1121326"/>
    <lineage>
        <taxon>Bacteria</taxon>
        <taxon>Bacillati</taxon>
        <taxon>Bacillota</taxon>
        <taxon>Clostridia</taxon>
        <taxon>Eubacteriales</taxon>
        <taxon>Clostridiaceae</taxon>
        <taxon>Clostridium</taxon>
    </lineage>
</organism>
<dbReference type="EMBL" id="LWAE01000001">
    <property type="protein sequence ID" value="KZL93889.1"/>
    <property type="molecule type" value="Genomic_DNA"/>
</dbReference>
<keyword evidence="1" id="KW-0472">Membrane</keyword>
<evidence type="ECO:0000256" key="1">
    <source>
        <dbReference type="SAM" id="Phobius"/>
    </source>
</evidence>
<gene>
    <name evidence="2" type="ORF">CLMAG_09420</name>
</gene>
<dbReference type="InterPro" id="IPR010690">
    <property type="entry name" value="YqfD"/>
</dbReference>
<sequence length="395" mass="45287">MREMSKLNFEKYKSGIITIEIQSLIPEKFVNLMWKNGVYIRNIKKKSITTMTMEISLKDYDKIEDIAKRTKTKIRIVGRRGLAFFLIKIKRRIALVAGIILFIGIIYYLSTFIWNIEISSDKYLSPYEIRQQLNSYGIKPGISKKNVNVYDIEGKLMKNNDSIMWVKARIEGANLKISAAERQSPPTIIPEDGPCNLVARRDGEVVRVYTTAGTPVVKQGDMIRQGQILVKGEQGKEGATYAVHAVGDVICRTFYEEVKEAKISEIKKERTGKKDSNVYIELGGKKLYLKKSTNKFAKYDKIEESKFFTRTETFYEVKETTIHNDPKMVVEETANQLYSKICSNLDKSVKIIDKIVSYEAGDTYKVRVLVVAEENVALKESIPEQPKEQQDQKQQ</sequence>
<dbReference type="AlphaFoldDB" id="A0A161Y6F1"/>